<sequence length="125" mass="13639">MNEDPVIHHWHGQRPMVKMLTGELFLQLGAGDDRYLAALLTEYGRGDQVIEQQPVHTGTLCAIRFPATEDRDELITHLIYGGCSESQAREHLVSIGLGGLPIAWVYPPDATIEAGGDLAGTGNEF</sequence>
<evidence type="ECO:0000313" key="1">
    <source>
        <dbReference type="EMBL" id="AHH98072.1"/>
    </source>
</evidence>
<proteinExistence type="predicted"/>
<dbReference type="RefSeq" id="WP_025358111.1">
    <property type="nucleotide sequence ID" value="NZ_CP007155.1"/>
</dbReference>
<dbReference type="AlphaFoldDB" id="W5WAW3"/>
<name>W5WAW3_9PSEU</name>
<accession>W5WAW3</accession>
<dbReference type="HOGENOM" id="CLU_2117785_0_0_11"/>
<keyword evidence="2" id="KW-1185">Reference proteome</keyword>
<evidence type="ECO:0000313" key="2">
    <source>
        <dbReference type="Proteomes" id="UP000019225"/>
    </source>
</evidence>
<dbReference type="Proteomes" id="UP000019225">
    <property type="component" value="Chromosome"/>
</dbReference>
<protein>
    <submittedName>
        <fullName evidence="1">Uncharacterized protein</fullName>
    </submittedName>
</protein>
<gene>
    <name evidence="1" type="ORF">KALB_4710</name>
</gene>
<organism evidence="1 2">
    <name type="scientific">Kutzneria albida DSM 43870</name>
    <dbReference type="NCBI Taxonomy" id="1449976"/>
    <lineage>
        <taxon>Bacteria</taxon>
        <taxon>Bacillati</taxon>
        <taxon>Actinomycetota</taxon>
        <taxon>Actinomycetes</taxon>
        <taxon>Pseudonocardiales</taxon>
        <taxon>Pseudonocardiaceae</taxon>
        <taxon>Kutzneria</taxon>
    </lineage>
</organism>
<dbReference type="EMBL" id="CP007155">
    <property type="protein sequence ID" value="AHH98072.1"/>
    <property type="molecule type" value="Genomic_DNA"/>
</dbReference>
<dbReference type="OrthoDB" id="3691297at2"/>
<dbReference type="KEGG" id="kal:KALB_4710"/>
<reference evidence="1 2" key="1">
    <citation type="journal article" date="2014" name="BMC Genomics">
        <title>Complete genome sequence of producer of the glycopeptide antibiotic Aculeximycin Kutzneria albida DSM 43870T, a representative of minor genus of Pseudonocardiaceae.</title>
        <authorList>
            <person name="Rebets Y."/>
            <person name="Tokovenko B."/>
            <person name="Lushchyk I."/>
            <person name="Ruckert C."/>
            <person name="Zaburannyi N."/>
            <person name="Bechthold A."/>
            <person name="Kalinowski J."/>
            <person name="Luzhetskyy A."/>
        </authorList>
    </citation>
    <scope>NUCLEOTIDE SEQUENCE [LARGE SCALE GENOMIC DNA]</scope>
    <source>
        <strain evidence="1">DSM 43870</strain>
    </source>
</reference>